<proteinExistence type="predicted"/>
<comment type="caution">
    <text evidence="1">The sequence shown here is derived from an EMBL/GenBank/DDBJ whole genome shotgun (WGS) entry which is preliminary data.</text>
</comment>
<evidence type="ECO:0000313" key="1">
    <source>
        <dbReference type="EMBL" id="KAJ0084655.1"/>
    </source>
</evidence>
<dbReference type="Proteomes" id="UP001164250">
    <property type="component" value="Chromosome 11"/>
</dbReference>
<dbReference type="EMBL" id="CM047907">
    <property type="protein sequence ID" value="KAJ0084655.1"/>
    <property type="molecule type" value="Genomic_DNA"/>
</dbReference>
<accession>A0ACC1ACG4</accession>
<keyword evidence="2" id="KW-1185">Reference proteome</keyword>
<gene>
    <name evidence="1" type="ORF">Patl1_30394</name>
</gene>
<protein>
    <submittedName>
        <fullName evidence="1">Uncharacterized protein</fullName>
    </submittedName>
</protein>
<sequence length="327" mass="36609">MLPCPSRAASVSFSHHSDLPLLSSPTILLNLPPLFRNLPSFNTNRMLDTQNIAAACDSLHQHIFENSLPEKPSLLNSFSPWNQIKPDKSSFIEMFGELHFKETSSPSSSSTTTSSSSAPSFPMSSSSSFLDIYPQPHHNNSGYLDDGNKKSPSSLDLFSNTPNIKYTSCHTKSDSFSSMNSESLQLCTEGLGFESSDDVEDLKSEISEDWQTQQEKVSIAKHSPTENLCTEFRRSKTCSGAFPPPISCIGKSGKPWVCFKSYRHDGRFVLKEIRMPSQEFLHACREDGRLKLQFVQPNDDILELEEEDFEEDEGFEDVEEEGRGRGQ</sequence>
<reference evidence="2" key="1">
    <citation type="journal article" date="2023" name="G3 (Bethesda)">
        <title>Genome assembly and association tests identify interacting loci associated with vigor, precocity, and sex in interspecific pistachio rootstocks.</title>
        <authorList>
            <person name="Palmer W."/>
            <person name="Jacygrad E."/>
            <person name="Sagayaradj S."/>
            <person name="Cavanaugh K."/>
            <person name="Han R."/>
            <person name="Bertier L."/>
            <person name="Beede B."/>
            <person name="Kafkas S."/>
            <person name="Golino D."/>
            <person name="Preece J."/>
            <person name="Michelmore R."/>
        </authorList>
    </citation>
    <scope>NUCLEOTIDE SEQUENCE [LARGE SCALE GENOMIC DNA]</scope>
</reference>
<evidence type="ECO:0000313" key="2">
    <source>
        <dbReference type="Proteomes" id="UP001164250"/>
    </source>
</evidence>
<organism evidence="1 2">
    <name type="scientific">Pistacia atlantica</name>
    <dbReference type="NCBI Taxonomy" id="434234"/>
    <lineage>
        <taxon>Eukaryota</taxon>
        <taxon>Viridiplantae</taxon>
        <taxon>Streptophyta</taxon>
        <taxon>Embryophyta</taxon>
        <taxon>Tracheophyta</taxon>
        <taxon>Spermatophyta</taxon>
        <taxon>Magnoliopsida</taxon>
        <taxon>eudicotyledons</taxon>
        <taxon>Gunneridae</taxon>
        <taxon>Pentapetalae</taxon>
        <taxon>rosids</taxon>
        <taxon>malvids</taxon>
        <taxon>Sapindales</taxon>
        <taxon>Anacardiaceae</taxon>
        <taxon>Pistacia</taxon>
    </lineage>
</organism>
<name>A0ACC1ACG4_9ROSI</name>